<dbReference type="SMART" id="SM00209">
    <property type="entry name" value="TSP1"/>
    <property type="match status" value="1"/>
</dbReference>
<dbReference type="PROSITE" id="PS50092">
    <property type="entry name" value="TSP1"/>
    <property type="match status" value="1"/>
</dbReference>
<dbReference type="FunFam" id="2.20.100.10:FF:000001">
    <property type="entry name" value="semaphorin-5A isoform X1"/>
    <property type="match status" value="1"/>
</dbReference>
<reference evidence="2" key="1">
    <citation type="journal article" date="2012" name="Nature">
        <title>The oyster genome reveals stress adaptation and complexity of shell formation.</title>
        <authorList>
            <person name="Zhang G."/>
            <person name="Fang X."/>
            <person name="Guo X."/>
            <person name="Li L."/>
            <person name="Luo R."/>
            <person name="Xu F."/>
            <person name="Yang P."/>
            <person name="Zhang L."/>
            <person name="Wang X."/>
            <person name="Qi H."/>
            <person name="Xiong Z."/>
            <person name="Que H."/>
            <person name="Xie Y."/>
            <person name="Holland P.W."/>
            <person name="Paps J."/>
            <person name="Zhu Y."/>
            <person name="Wu F."/>
            <person name="Chen Y."/>
            <person name="Wang J."/>
            <person name="Peng C."/>
            <person name="Meng J."/>
            <person name="Yang L."/>
            <person name="Liu J."/>
            <person name="Wen B."/>
            <person name="Zhang N."/>
            <person name="Huang Z."/>
            <person name="Zhu Q."/>
            <person name="Feng Y."/>
            <person name="Mount A."/>
            <person name="Hedgecock D."/>
            <person name="Xu Z."/>
            <person name="Liu Y."/>
            <person name="Domazet-Loso T."/>
            <person name="Du Y."/>
            <person name="Sun X."/>
            <person name="Zhang S."/>
            <person name="Liu B."/>
            <person name="Cheng P."/>
            <person name="Jiang X."/>
            <person name="Li J."/>
            <person name="Fan D."/>
            <person name="Wang W."/>
            <person name="Fu W."/>
            <person name="Wang T."/>
            <person name="Wang B."/>
            <person name="Zhang J."/>
            <person name="Peng Z."/>
            <person name="Li Y."/>
            <person name="Li N."/>
            <person name="Wang J."/>
            <person name="Chen M."/>
            <person name="He Y."/>
            <person name="Tan F."/>
            <person name="Song X."/>
            <person name="Zheng Q."/>
            <person name="Huang R."/>
            <person name="Yang H."/>
            <person name="Du X."/>
            <person name="Chen L."/>
            <person name="Yang M."/>
            <person name="Gaffney P.M."/>
            <person name="Wang S."/>
            <person name="Luo L."/>
            <person name="She Z."/>
            <person name="Ming Y."/>
            <person name="Huang W."/>
            <person name="Zhang S."/>
            <person name="Huang B."/>
            <person name="Zhang Y."/>
            <person name="Qu T."/>
            <person name="Ni P."/>
            <person name="Miao G."/>
            <person name="Wang J."/>
            <person name="Wang Q."/>
            <person name="Steinberg C.E."/>
            <person name="Wang H."/>
            <person name="Li N."/>
            <person name="Qian L."/>
            <person name="Zhang G."/>
            <person name="Li Y."/>
            <person name="Yang H."/>
            <person name="Liu X."/>
            <person name="Wang J."/>
            <person name="Yin Y."/>
            <person name="Wang J."/>
        </authorList>
    </citation>
    <scope>NUCLEOTIDE SEQUENCE [LARGE SCALE GENOMIC DNA]</scope>
    <source>
        <strain evidence="2">05x7-T-G4-1.051#20</strain>
    </source>
</reference>
<name>K1PFK2_MAGGI</name>
<dbReference type="Pfam" id="PF00090">
    <property type="entry name" value="TSP_1"/>
    <property type="match status" value="1"/>
</dbReference>
<dbReference type="PRINTS" id="PR01705">
    <property type="entry name" value="TSP1REPEAT"/>
</dbReference>
<accession>K1PFK2</accession>
<protein>
    <submittedName>
        <fullName evidence="2">Hemicentin-1</fullName>
    </submittedName>
</protein>
<dbReference type="SUPFAM" id="SSF82895">
    <property type="entry name" value="TSP-1 type 1 repeat"/>
    <property type="match status" value="1"/>
</dbReference>
<dbReference type="Gene3D" id="2.20.100.10">
    <property type="entry name" value="Thrombospondin type-1 (TSP1) repeat"/>
    <property type="match status" value="1"/>
</dbReference>
<dbReference type="AlphaFoldDB" id="K1PFK2"/>
<dbReference type="HOGENOM" id="CLU_1027606_0_0_1"/>
<evidence type="ECO:0000313" key="2">
    <source>
        <dbReference type="EMBL" id="EKC17584.1"/>
    </source>
</evidence>
<evidence type="ECO:0000256" key="1">
    <source>
        <dbReference type="ARBA" id="ARBA00023157"/>
    </source>
</evidence>
<dbReference type="GO" id="GO:0071944">
    <property type="term" value="C:cell periphery"/>
    <property type="evidence" value="ECO:0007669"/>
    <property type="project" value="TreeGrafter"/>
</dbReference>
<dbReference type="InterPro" id="IPR036383">
    <property type="entry name" value="TSP1_rpt_sf"/>
</dbReference>
<gene>
    <name evidence="2" type="ORF">CGI_10000524</name>
</gene>
<dbReference type="InParanoid" id="K1PFK2"/>
<dbReference type="PANTHER" id="PTHR16311:SF3">
    <property type="entry name" value="THROMBOSPONDIN TYPE-1 DOMAIN-CONTAINING PROTEIN 1"/>
    <property type="match status" value="1"/>
</dbReference>
<dbReference type="InterPro" id="IPR000884">
    <property type="entry name" value="TSP1_rpt"/>
</dbReference>
<organism evidence="2">
    <name type="scientific">Magallana gigas</name>
    <name type="common">Pacific oyster</name>
    <name type="synonym">Crassostrea gigas</name>
    <dbReference type="NCBI Taxonomy" id="29159"/>
    <lineage>
        <taxon>Eukaryota</taxon>
        <taxon>Metazoa</taxon>
        <taxon>Spiralia</taxon>
        <taxon>Lophotrochozoa</taxon>
        <taxon>Mollusca</taxon>
        <taxon>Bivalvia</taxon>
        <taxon>Autobranchia</taxon>
        <taxon>Pteriomorphia</taxon>
        <taxon>Ostreida</taxon>
        <taxon>Ostreoidea</taxon>
        <taxon>Ostreidae</taxon>
        <taxon>Magallana</taxon>
    </lineage>
</organism>
<dbReference type="EMBL" id="JH822559">
    <property type="protein sequence ID" value="EKC17584.1"/>
    <property type="molecule type" value="Genomic_DNA"/>
</dbReference>
<dbReference type="InterPro" id="IPR038877">
    <property type="entry name" value="THSD1"/>
</dbReference>
<proteinExistence type="predicted"/>
<dbReference type="PANTHER" id="PTHR16311">
    <property type="entry name" value="THROMBOSPONDIN TYPE I DOMAIN-CONTAINING 1"/>
    <property type="match status" value="1"/>
</dbReference>
<sequence>MCWRGPIHGGWSSWSGYGSCSKSCGSGSQSRSRSCNNPSPAYGGNSCSGASISSRSCNTHNCPKIDRAVTLTAVLFTADGPVGLDMDRAPSPVVPDPSPGVVAVITPPRRTAVTPARGPLPPLRAVTHTTVQFTVDGPVGLDMDRAPSPVVLDLSPEVVAVITPPQLTAVTPARGPLPPLRAVTHTTVQFTVDGPVGLDMDRAPSPVVPGPSPGVVAVITPPQLTAVTPARGPLPPPRAVIHITVQRTEQADARFIFQTHKQAIGQGINIE</sequence>
<keyword evidence="1" id="KW-1015">Disulfide bond</keyword>